<evidence type="ECO:0000313" key="3">
    <source>
        <dbReference type="EMBL" id="HJC25167.1"/>
    </source>
</evidence>
<organism evidence="3 4">
    <name type="scientific">Candidatus Eisenbergiella merdavium</name>
    <dbReference type="NCBI Taxonomy" id="2838551"/>
    <lineage>
        <taxon>Bacteria</taxon>
        <taxon>Bacillati</taxon>
        <taxon>Bacillota</taxon>
        <taxon>Clostridia</taxon>
        <taxon>Lachnospirales</taxon>
        <taxon>Lachnospiraceae</taxon>
        <taxon>Eisenbergiella</taxon>
    </lineage>
</organism>
<evidence type="ECO:0000259" key="1">
    <source>
        <dbReference type="Pfam" id="PF07905"/>
    </source>
</evidence>
<dbReference type="InterPro" id="IPR012914">
    <property type="entry name" value="PucR_dom"/>
</dbReference>
<reference evidence="3" key="1">
    <citation type="journal article" date="2021" name="PeerJ">
        <title>Extensive microbial diversity within the chicken gut microbiome revealed by metagenomics and culture.</title>
        <authorList>
            <person name="Gilroy R."/>
            <person name="Ravi A."/>
            <person name="Getino M."/>
            <person name="Pursley I."/>
            <person name="Horton D.L."/>
            <person name="Alikhan N.F."/>
            <person name="Baker D."/>
            <person name="Gharbi K."/>
            <person name="Hall N."/>
            <person name="Watson M."/>
            <person name="Adriaenssens E.M."/>
            <person name="Foster-Nyarko E."/>
            <person name="Jarju S."/>
            <person name="Secka A."/>
            <person name="Antonio M."/>
            <person name="Oren A."/>
            <person name="Chaudhuri R.R."/>
            <person name="La Ragione R."/>
            <person name="Hildebrand F."/>
            <person name="Pallen M.J."/>
        </authorList>
    </citation>
    <scope>NUCLEOTIDE SEQUENCE</scope>
    <source>
        <strain evidence="3">USAMLcec2-132</strain>
    </source>
</reference>
<evidence type="ECO:0000313" key="4">
    <source>
        <dbReference type="Proteomes" id="UP000823891"/>
    </source>
</evidence>
<protein>
    <submittedName>
        <fullName evidence="3">PucR family transcriptional regulator</fullName>
    </submittedName>
</protein>
<sequence>MAIRFWEIYEETRGLYQLRLLAGKSGMDSVVSWVHMVEDETIVSRFGGTELAVTTGIKANTQGWLLRLVTAMKKAGCTGIIVNTGRHLPDVPQQVIDWCEQHGFPLLEMPWEISVTQLIQDYCMRIMQQTHREKQTGALFARLLLGREVPEDFFEEIGSRFHLDGTFRIFCMKPVLTPEENVLFRQAVLKLENVFGLWKNGSKIRFPYFLLELNEAWILAVNDLPEQDVPELTGQIESLFGDFFADGRLHLGIGPACQNIRNLKLALSRARTAVKMACHMDRKIVDFNQMGFFGILFSSSDPELLKSYADSLLAPLDAYDSRHSASFQAGSDFARVGAGYAETLRAYIENDRSLVRTAEATFTHRNTVSYRIQNMKRLLGSELSTPGELFPYQIAFWIRDMRL</sequence>
<accession>A0A9D2NIT4</accession>
<dbReference type="Proteomes" id="UP000823891">
    <property type="component" value="Unassembled WGS sequence"/>
</dbReference>
<dbReference type="InterPro" id="IPR051448">
    <property type="entry name" value="CdaR-like_regulators"/>
</dbReference>
<dbReference type="PANTHER" id="PTHR33744">
    <property type="entry name" value="CARBOHYDRATE DIACID REGULATOR"/>
    <property type="match status" value="1"/>
</dbReference>
<dbReference type="AlphaFoldDB" id="A0A9D2NIT4"/>
<comment type="caution">
    <text evidence="3">The sequence shown here is derived from an EMBL/GenBank/DDBJ whole genome shotgun (WGS) entry which is preliminary data.</text>
</comment>
<dbReference type="PANTHER" id="PTHR33744:SF7">
    <property type="entry name" value="PUCR FAMILY TRANSCRIPTIONAL REGULATOR"/>
    <property type="match status" value="1"/>
</dbReference>
<reference evidence="3" key="2">
    <citation type="submission" date="2021-04" db="EMBL/GenBank/DDBJ databases">
        <authorList>
            <person name="Gilroy R."/>
        </authorList>
    </citation>
    <scope>NUCLEOTIDE SEQUENCE</scope>
    <source>
        <strain evidence="3">USAMLcec2-132</strain>
    </source>
</reference>
<feature type="domain" description="Purine catabolism PurC-like" evidence="1">
    <location>
        <begin position="17"/>
        <end position="124"/>
    </location>
</feature>
<name>A0A9D2NIT4_9FIRM</name>
<dbReference type="InterPro" id="IPR042070">
    <property type="entry name" value="PucR_C-HTH_sf"/>
</dbReference>
<dbReference type="Pfam" id="PF07905">
    <property type="entry name" value="PucR"/>
    <property type="match status" value="1"/>
</dbReference>
<dbReference type="EMBL" id="DWWS01000055">
    <property type="protein sequence ID" value="HJC25167.1"/>
    <property type="molecule type" value="Genomic_DNA"/>
</dbReference>
<dbReference type="InterPro" id="IPR025736">
    <property type="entry name" value="PucR_C-HTH_dom"/>
</dbReference>
<feature type="domain" description="PucR C-terminal helix-turn-helix" evidence="2">
    <location>
        <begin position="341"/>
        <end position="396"/>
    </location>
</feature>
<proteinExistence type="predicted"/>
<evidence type="ECO:0000259" key="2">
    <source>
        <dbReference type="Pfam" id="PF13556"/>
    </source>
</evidence>
<gene>
    <name evidence="3" type="ORF">H9761_15940</name>
</gene>
<dbReference type="Gene3D" id="1.10.10.2840">
    <property type="entry name" value="PucR C-terminal helix-turn-helix domain"/>
    <property type="match status" value="1"/>
</dbReference>
<dbReference type="Pfam" id="PF13556">
    <property type="entry name" value="HTH_30"/>
    <property type="match status" value="1"/>
</dbReference>